<dbReference type="AlphaFoldDB" id="A0A4Q0ZH16"/>
<evidence type="ECO:0000256" key="2">
    <source>
        <dbReference type="ARBA" id="ARBA00005045"/>
    </source>
</evidence>
<comment type="subunit">
    <text evidence="12">Homodimer. The tRNA molecule binds across the dimer.</text>
</comment>
<dbReference type="SUPFAM" id="SSF46589">
    <property type="entry name" value="tRNA-binding arm"/>
    <property type="match status" value="1"/>
</dbReference>
<feature type="binding site" evidence="12">
    <location>
        <position position="380"/>
    </location>
    <ligand>
        <name>L-serine</name>
        <dbReference type="ChEBI" id="CHEBI:33384"/>
    </ligand>
</feature>
<evidence type="ECO:0000256" key="12">
    <source>
        <dbReference type="HAMAP-Rule" id="MF_00176"/>
    </source>
</evidence>
<evidence type="ECO:0000313" key="18">
    <source>
        <dbReference type="Proteomes" id="UP000290870"/>
    </source>
</evidence>
<evidence type="ECO:0000256" key="8">
    <source>
        <dbReference type="ARBA" id="ARBA00022917"/>
    </source>
</evidence>
<dbReference type="InterPro" id="IPR006195">
    <property type="entry name" value="aa-tRNA-synth_II"/>
</dbReference>
<dbReference type="Gene3D" id="3.30.930.10">
    <property type="entry name" value="Bira Bifunctional Protein, Domain 2"/>
    <property type="match status" value="1"/>
</dbReference>
<dbReference type="GO" id="GO:0005737">
    <property type="term" value="C:cytoplasm"/>
    <property type="evidence" value="ECO:0007669"/>
    <property type="project" value="UniProtKB-SubCell"/>
</dbReference>
<dbReference type="InterPro" id="IPR033729">
    <property type="entry name" value="SerRS_core"/>
</dbReference>
<comment type="similarity">
    <text evidence="3 12">Belongs to the class-II aminoacyl-tRNA synthetase family. Type-1 seryl-tRNA synthetase subfamily.</text>
</comment>
<organism evidence="17 18">
    <name type="scientific">Arcobacter cloacae</name>
    <dbReference type="NCBI Taxonomy" id="1054034"/>
    <lineage>
        <taxon>Bacteria</taxon>
        <taxon>Pseudomonadati</taxon>
        <taxon>Campylobacterota</taxon>
        <taxon>Epsilonproteobacteria</taxon>
        <taxon>Campylobacterales</taxon>
        <taxon>Arcobacteraceae</taxon>
        <taxon>Arcobacter</taxon>
    </lineage>
</organism>
<evidence type="ECO:0000256" key="10">
    <source>
        <dbReference type="ARBA" id="ARBA00047929"/>
    </source>
</evidence>
<dbReference type="UniPathway" id="UPA00906">
    <property type="reaction ID" value="UER00895"/>
</dbReference>
<keyword evidence="7 12" id="KW-0067">ATP-binding</keyword>
<dbReference type="InterPro" id="IPR045864">
    <property type="entry name" value="aa-tRNA-synth_II/BPL/LPL"/>
</dbReference>
<comment type="pathway">
    <text evidence="2 12">Aminoacyl-tRNA biosynthesis; selenocysteinyl-tRNA(Sec) biosynthesis; L-seryl-tRNA(Sec) from L-serine and tRNA(Sec): step 1/1.</text>
</comment>
<evidence type="ECO:0000259" key="16">
    <source>
        <dbReference type="PROSITE" id="PS50862"/>
    </source>
</evidence>
<dbReference type="InterPro" id="IPR010978">
    <property type="entry name" value="tRNA-bd_arm"/>
</dbReference>
<feature type="binding site" evidence="13">
    <location>
        <position position="228"/>
    </location>
    <ligand>
        <name>L-serine</name>
        <dbReference type="ChEBI" id="CHEBI:33384"/>
    </ligand>
</feature>
<dbReference type="Proteomes" id="UP000290870">
    <property type="component" value="Unassembled WGS sequence"/>
</dbReference>
<dbReference type="PANTHER" id="PTHR43697:SF1">
    <property type="entry name" value="SERINE--TRNA LIGASE"/>
    <property type="match status" value="1"/>
</dbReference>
<comment type="catalytic activity">
    <reaction evidence="11 12">
        <text>tRNA(Ser) + L-serine + ATP = L-seryl-tRNA(Ser) + AMP + diphosphate + H(+)</text>
        <dbReference type="Rhea" id="RHEA:12292"/>
        <dbReference type="Rhea" id="RHEA-COMP:9669"/>
        <dbReference type="Rhea" id="RHEA-COMP:9703"/>
        <dbReference type="ChEBI" id="CHEBI:15378"/>
        <dbReference type="ChEBI" id="CHEBI:30616"/>
        <dbReference type="ChEBI" id="CHEBI:33019"/>
        <dbReference type="ChEBI" id="CHEBI:33384"/>
        <dbReference type="ChEBI" id="CHEBI:78442"/>
        <dbReference type="ChEBI" id="CHEBI:78533"/>
        <dbReference type="ChEBI" id="CHEBI:456215"/>
        <dbReference type="EC" id="6.1.1.11"/>
    </reaction>
</comment>
<feature type="binding site" evidence="12 14">
    <location>
        <begin position="346"/>
        <end position="349"/>
    </location>
    <ligand>
        <name>ATP</name>
        <dbReference type="ChEBI" id="CHEBI:30616"/>
    </ligand>
</feature>
<dbReference type="GO" id="GO:0005524">
    <property type="term" value="F:ATP binding"/>
    <property type="evidence" value="ECO:0007669"/>
    <property type="project" value="UniProtKB-UniRule"/>
</dbReference>
<evidence type="ECO:0000256" key="13">
    <source>
        <dbReference type="PIRSR" id="PIRSR001529-1"/>
    </source>
</evidence>
<comment type="caution">
    <text evidence="17">The sequence shown here is derived from an EMBL/GenBank/DDBJ whole genome shotgun (WGS) entry which is preliminary data.</text>
</comment>
<dbReference type="HAMAP" id="MF_00176">
    <property type="entry name" value="Ser_tRNA_synth_type1"/>
    <property type="match status" value="1"/>
</dbReference>
<dbReference type="GO" id="GO:0016260">
    <property type="term" value="P:selenocysteine biosynthetic process"/>
    <property type="evidence" value="ECO:0007669"/>
    <property type="project" value="UniProtKB-UniRule"/>
</dbReference>
<comment type="subcellular location">
    <subcellularLocation>
        <location evidence="1 12">Cytoplasm</location>
    </subcellularLocation>
</comment>
<proteinExistence type="inferred from homology"/>
<evidence type="ECO:0000256" key="6">
    <source>
        <dbReference type="ARBA" id="ARBA00022741"/>
    </source>
</evidence>
<feature type="binding site" evidence="12 13">
    <location>
        <position position="282"/>
    </location>
    <ligand>
        <name>L-serine</name>
        <dbReference type="ChEBI" id="CHEBI:33384"/>
    </ligand>
</feature>
<dbReference type="InterPro" id="IPR002314">
    <property type="entry name" value="aa-tRNA-synt_IIb"/>
</dbReference>
<dbReference type="PIRSF" id="PIRSF001529">
    <property type="entry name" value="Ser-tRNA-synth_IIa"/>
    <property type="match status" value="1"/>
</dbReference>
<keyword evidence="5 12" id="KW-0436">Ligase</keyword>
<keyword evidence="6 12" id="KW-0547">Nucleotide-binding</keyword>
<evidence type="ECO:0000313" key="17">
    <source>
        <dbReference type="EMBL" id="RXJ85749.1"/>
    </source>
</evidence>
<dbReference type="PANTHER" id="PTHR43697">
    <property type="entry name" value="SERYL-TRNA SYNTHETASE"/>
    <property type="match status" value="1"/>
</dbReference>
<feature type="binding site" evidence="12 14">
    <location>
        <begin position="259"/>
        <end position="261"/>
    </location>
    <ligand>
        <name>ATP</name>
        <dbReference type="ChEBI" id="CHEBI:30616"/>
    </ligand>
</feature>
<feature type="binding site" evidence="13">
    <location>
        <position position="259"/>
    </location>
    <ligand>
        <name>L-serine</name>
        <dbReference type="ChEBI" id="CHEBI:33384"/>
    </ligand>
</feature>
<evidence type="ECO:0000256" key="9">
    <source>
        <dbReference type="ARBA" id="ARBA00023146"/>
    </source>
</evidence>
<evidence type="ECO:0000256" key="4">
    <source>
        <dbReference type="ARBA" id="ARBA00022490"/>
    </source>
</evidence>
<keyword evidence="9 12" id="KW-0030">Aminoacyl-tRNA synthetase</keyword>
<dbReference type="InterPro" id="IPR015866">
    <property type="entry name" value="Ser-tRNA-synth_1_N"/>
</dbReference>
<keyword evidence="8 12" id="KW-0648">Protein biosynthesis</keyword>
<evidence type="ECO:0000256" key="5">
    <source>
        <dbReference type="ARBA" id="ARBA00022598"/>
    </source>
</evidence>
<protein>
    <recommendedName>
        <fullName evidence="12">Serine--tRNA ligase</fullName>
        <ecNumber evidence="12">6.1.1.11</ecNumber>
    </recommendedName>
    <alternativeName>
        <fullName evidence="12">Seryl-tRNA synthetase</fullName>
        <shortName evidence="12">SerRS</shortName>
    </alternativeName>
    <alternativeName>
        <fullName evidence="12">Seryl-tRNA(Ser/Sec) synthetase</fullName>
    </alternativeName>
</protein>
<dbReference type="CDD" id="cd00770">
    <property type="entry name" value="SerRS_core"/>
    <property type="match status" value="1"/>
</dbReference>
<keyword evidence="15" id="KW-0175">Coiled coil</keyword>
<evidence type="ECO:0000256" key="7">
    <source>
        <dbReference type="ARBA" id="ARBA00022840"/>
    </source>
</evidence>
<dbReference type="InterPro" id="IPR042103">
    <property type="entry name" value="SerRS_1_N_sf"/>
</dbReference>
<name>A0A4Q0ZH16_9BACT</name>
<dbReference type="Pfam" id="PF00587">
    <property type="entry name" value="tRNA-synt_2b"/>
    <property type="match status" value="1"/>
</dbReference>
<dbReference type="InterPro" id="IPR002317">
    <property type="entry name" value="Ser-tRNA-ligase_type_1"/>
</dbReference>
<dbReference type="GO" id="GO:0004828">
    <property type="term" value="F:serine-tRNA ligase activity"/>
    <property type="evidence" value="ECO:0007669"/>
    <property type="project" value="UniProtKB-UniRule"/>
</dbReference>
<keyword evidence="4 12" id="KW-0963">Cytoplasm</keyword>
<dbReference type="EMBL" id="PDJZ01000001">
    <property type="protein sequence ID" value="RXJ85749.1"/>
    <property type="molecule type" value="Genomic_DNA"/>
</dbReference>
<feature type="domain" description="Aminoacyl-transfer RNA synthetases class-II family profile" evidence="16">
    <location>
        <begin position="168"/>
        <end position="405"/>
    </location>
</feature>
<evidence type="ECO:0000256" key="11">
    <source>
        <dbReference type="ARBA" id="ARBA00048823"/>
    </source>
</evidence>
<dbReference type="NCBIfam" id="TIGR00414">
    <property type="entry name" value="serS"/>
    <property type="match status" value="1"/>
</dbReference>
<dbReference type="PRINTS" id="PR00981">
    <property type="entry name" value="TRNASYNTHSER"/>
</dbReference>
<evidence type="ECO:0000256" key="14">
    <source>
        <dbReference type="PIRSR" id="PIRSR001529-2"/>
    </source>
</evidence>
<gene>
    <name evidence="12" type="primary">serS</name>
    <name evidence="17" type="ORF">CRU90_00365</name>
</gene>
<reference evidence="17 18" key="1">
    <citation type="submission" date="2017-10" db="EMBL/GenBank/DDBJ databases">
        <title>Genomics of the genus Arcobacter.</title>
        <authorList>
            <person name="Perez-Cataluna A."/>
            <person name="Figueras M.J."/>
        </authorList>
    </citation>
    <scope>NUCLEOTIDE SEQUENCE [LARGE SCALE GENOMIC DNA]</scope>
    <source>
        <strain evidence="17 18">F26</strain>
    </source>
</reference>
<feature type="binding site" evidence="12">
    <location>
        <begin position="228"/>
        <end position="230"/>
    </location>
    <ligand>
        <name>L-serine</name>
        <dbReference type="ChEBI" id="CHEBI:33384"/>
    </ligand>
</feature>
<dbReference type="Gene3D" id="1.10.287.40">
    <property type="entry name" value="Serine-tRNA synthetase, tRNA binding domain"/>
    <property type="match status" value="1"/>
</dbReference>
<dbReference type="SUPFAM" id="SSF55681">
    <property type="entry name" value="Class II aaRS and biotin synthetases"/>
    <property type="match status" value="1"/>
</dbReference>
<evidence type="ECO:0000256" key="1">
    <source>
        <dbReference type="ARBA" id="ARBA00004496"/>
    </source>
</evidence>
<evidence type="ECO:0000256" key="15">
    <source>
        <dbReference type="SAM" id="Coils"/>
    </source>
</evidence>
<dbReference type="OrthoDB" id="9804647at2"/>
<sequence>MIDIRLLQKDFEKVATALQKKGVDNELLNNLKSLANTTKQKRQEMEDVTASQNALSKEFGRYKKENLDVTELQENINNLKNKKQELEDEVRVLEEELTSIILGVPNMPDESVPIGADENENVILEVVGIKPTFNFEPKEHWDLNNGWLDFERGVKLAKSRFSAIKGEGARLERALINYMLDFNRQRGFEEWYVPFMANSNTLQGTGQLPKFADDLFKIEGEDLYLIPTAEVSLTNLYNDEIIDVSELPLLLTSYTPCFRKEAGSAGRDTRGLIRQHQFDKVEMVAITSQEQSDEIFQKMVQTASDLLTSLGLAHQKVQLCTGDLGFSAAVTIDLEVWLPGQNKYREISSISNTRDFQARRAKIRYKEDKKNILAHTLNGSSLAVGRTLVAIMENYQNEDGSVRIPEVLKPYMK</sequence>
<comment type="domain">
    <text evidence="12">Consists of two distinct domains, a catalytic core and a N-terminal extension that is involved in tRNA binding.</text>
</comment>
<feature type="binding site" evidence="13">
    <location>
        <position position="378"/>
    </location>
    <ligand>
        <name>L-serine</name>
        <dbReference type="ChEBI" id="CHEBI:33384"/>
    </ligand>
</feature>
<comment type="caution">
    <text evidence="12">Lacks conserved residue(s) required for the propagation of feature annotation.</text>
</comment>
<comment type="catalytic activity">
    <reaction evidence="10 12">
        <text>tRNA(Sec) + L-serine + ATP = L-seryl-tRNA(Sec) + AMP + diphosphate + H(+)</text>
        <dbReference type="Rhea" id="RHEA:42580"/>
        <dbReference type="Rhea" id="RHEA-COMP:9742"/>
        <dbReference type="Rhea" id="RHEA-COMP:10128"/>
        <dbReference type="ChEBI" id="CHEBI:15378"/>
        <dbReference type="ChEBI" id="CHEBI:30616"/>
        <dbReference type="ChEBI" id="CHEBI:33019"/>
        <dbReference type="ChEBI" id="CHEBI:33384"/>
        <dbReference type="ChEBI" id="CHEBI:78442"/>
        <dbReference type="ChEBI" id="CHEBI:78533"/>
        <dbReference type="ChEBI" id="CHEBI:456215"/>
        <dbReference type="EC" id="6.1.1.11"/>
    </reaction>
</comment>
<accession>A0A4Q0ZH16</accession>
<comment type="function">
    <text evidence="12">Catalyzes the attachment of serine to tRNA(Ser). Is also able to aminoacylate tRNA(Sec) with serine, to form the misacylated tRNA L-seryl-tRNA(Sec), which will be further converted into selenocysteinyl-tRNA(Sec).</text>
</comment>
<dbReference type="PROSITE" id="PS50862">
    <property type="entry name" value="AA_TRNA_LIGASE_II"/>
    <property type="match status" value="1"/>
</dbReference>
<dbReference type="EC" id="6.1.1.11" evidence="12"/>
<dbReference type="RefSeq" id="WP_128985278.1">
    <property type="nucleotide sequence ID" value="NZ_PDJZ01000001.1"/>
</dbReference>
<dbReference type="GO" id="GO:0006434">
    <property type="term" value="P:seryl-tRNA aminoacylation"/>
    <property type="evidence" value="ECO:0007669"/>
    <property type="project" value="UniProtKB-UniRule"/>
</dbReference>
<dbReference type="Pfam" id="PF02403">
    <property type="entry name" value="Seryl_tRNA_N"/>
    <property type="match status" value="1"/>
</dbReference>
<feature type="coiled-coil region" evidence="15">
    <location>
        <begin position="28"/>
        <end position="103"/>
    </location>
</feature>
<evidence type="ECO:0000256" key="3">
    <source>
        <dbReference type="ARBA" id="ARBA00010728"/>
    </source>
</evidence>